<dbReference type="InterPro" id="IPR002110">
    <property type="entry name" value="Ankyrin_rpt"/>
</dbReference>
<dbReference type="PaxDb" id="2903-EOD34717"/>
<dbReference type="RefSeq" id="XP_005787146.1">
    <property type="nucleotide sequence ID" value="XM_005787089.1"/>
</dbReference>
<dbReference type="GeneID" id="17279988"/>
<dbReference type="Proteomes" id="UP000013827">
    <property type="component" value="Unassembled WGS sequence"/>
</dbReference>
<dbReference type="Pfam" id="PF13637">
    <property type="entry name" value="Ank_4"/>
    <property type="match status" value="1"/>
</dbReference>
<evidence type="ECO:0000313" key="2">
    <source>
        <dbReference type="EnsemblProtists" id="EOD34717"/>
    </source>
</evidence>
<keyword evidence="1" id="KW-0040">ANK repeat</keyword>
<name>A0A0D3KG32_EMIH1</name>
<organism evidence="2 3">
    <name type="scientific">Emiliania huxleyi (strain CCMP1516)</name>
    <dbReference type="NCBI Taxonomy" id="280463"/>
    <lineage>
        <taxon>Eukaryota</taxon>
        <taxon>Haptista</taxon>
        <taxon>Haptophyta</taxon>
        <taxon>Prymnesiophyceae</taxon>
        <taxon>Isochrysidales</taxon>
        <taxon>Noelaerhabdaceae</taxon>
        <taxon>Emiliania</taxon>
    </lineage>
</organism>
<dbReference type="PROSITE" id="PS50297">
    <property type="entry name" value="ANK_REP_REGION"/>
    <property type="match status" value="1"/>
</dbReference>
<dbReference type="EnsemblProtists" id="EOD34717">
    <property type="protein sequence ID" value="EOD34717"/>
    <property type="gene ID" value="EMIHUDRAFT_252782"/>
</dbReference>
<dbReference type="SUPFAM" id="SSF48403">
    <property type="entry name" value="Ankyrin repeat"/>
    <property type="match status" value="1"/>
</dbReference>
<dbReference type="KEGG" id="ehx:EMIHUDRAFT_252782"/>
<dbReference type="PROSITE" id="PS50088">
    <property type="entry name" value="ANK_REPEAT"/>
    <property type="match status" value="1"/>
</dbReference>
<evidence type="ECO:0000256" key="1">
    <source>
        <dbReference type="PROSITE-ProRule" id="PRU00023"/>
    </source>
</evidence>
<reference evidence="2" key="2">
    <citation type="submission" date="2024-10" db="UniProtKB">
        <authorList>
            <consortium name="EnsemblProtists"/>
        </authorList>
    </citation>
    <scope>IDENTIFICATION</scope>
</reference>
<reference evidence="3" key="1">
    <citation type="journal article" date="2013" name="Nature">
        <title>Pan genome of the phytoplankton Emiliania underpins its global distribution.</title>
        <authorList>
            <person name="Read B.A."/>
            <person name="Kegel J."/>
            <person name="Klute M.J."/>
            <person name="Kuo A."/>
            <person name="Lefebvre S.C."/>
            <person name="Maumus F."/>
            <person name="Mayer C."/>
            <person name="Miller J."/>
            <person name="Monier A."/>
            <person name="Salamov A."/>
            <person name="Young J."/>
            <person name="Aguilar M."/>
            <person name="Claverie J.M."/>
            <person name="Frickenhaus S."/>
            <person name="Gonzalez K."/>
            <person name="Herman E.K."/>
            <person name="Lin Y.C."/>
            <person name="Napier J."/>
            <person name="Ogata H."/>
            <person name="Sarno A.F."/>
            <person name="Shmutz J."/>
            <person name="Schroeder D."/>
            <person name="de Vargas C."/>
            <person name="Verret F."/>
            <person name="von Dassow P."/>
            <person name="Valentin K."/>
            <person name="Van de Peer Y."/>
            <person name="Wheeler G."/>
            <person name="Dacks J.B."/>
            <person name="Delwiche C.F."/>
            <person name="Dyhrman S.T."/>
            <person name="Glockner G."/>
            <person name="John U."/>
            <person name="Richards T."/>
            <person name="Worden A.Z."/>
            <person name="Zhang X."/>
            <person name="Grigoriev I.V."/>
            <person name="Allen A.E."/>
            <person name="Bidle K."/>
            <person name="Borodovsky M."/>
            <person name="Bowler C."/>
            <person name="Brownlee C."/>
            <person name="Cock J.M."/>
            <person name="Elias M."/>
            <person name="Gladyshev V.N."/>
            <person name="Groth M."/>
            <person name="Guda C."/>
            <person name="Hadaegh A."/>
            <person name="Iglesias-Rodriguez M.D."/>
            <person name="Jenkins J."/>
            <person name="Jones B.M."/>
            <person name="Lawson T."/>
            <person name="Leese F."/>
            <person name="Lindquist E."/>
            <person name="Lobanov A."/>
            <person name="Lomsadze A."/>
            <person name="Malik S.B."/>
            <person name="Marsh M.E."/>
            <person name="Mackinder L."/>
            <person name="Mock T."/>
            <person name="Mueller-Roeber B."/>
            <person name="Pagarete A."/>
            <person name="Parker M."/>
            <person name="Probert I."/>
            <person name="Quesneville H."/>
            <person name="Raines C."/>
            <person name="Rensing S.A."/>
            <person name="Riano-Pachon D.M."/>
            <person name="Richier S."/>
            <person name="Rokitta S."/>
            <person name="Shiraiwa Y."/>
            <person name="Soanes D.M."/>
            <person name="van der Giezen M."/>
            <person name="Wahlund T.M."/>
            <person name="Williams B."/>
            <person name="Wilson W."/>
            <person name="Wolfe G."/>
            <person name="Wurch L.L."/>
        </authorList>
    </citation>
    <scope>NUCLEOTIDE SEQUENCE</scope>
</reference>
<dbReference type="AlphaFoldDB" id="A0A0D3KG32"/>
<proteinExistence type="predicted"/>
<evidence type="ECO:0000313" key="3">
    <source>
        <dbReference type="Proteomes" id="UP000013827"/>
    </source>
</evidence>
<dbReference type="Gene3D" id="1.25.40.20">
    <property type="entry name" value="Ankyrin repeat-containing domain"/>
    <property type="match status" value="1"/>
</dbReference>
<dbReference type="InterPro" id="IPR036770">
    <property type="entry name" value="Ankyrin_rpt-contain_sf"/>
</dbReference>
<dbReference type="HOGENOM" id="CLU_2504729_0_0_1"/>
<keyword evidence="3" id="KW-1185">Reference proteome</keyword>
<sequence length="86" mass="8256">AEGGSLLHAASERGRGDVLLAALPVLPQLGVEIDGCDALGRTALHIAVSAADASTIGPLLSAGASPDMSLGGGTALQALPGHCCTA</sequence>
<accession>A0A0D3KG32</accession>
<feature type="repeat" description="ANK" evidence="1">
    <location>
        <begin position="39"/>
        <end position="71"/>
    </location>
</feature>
<protein>
    <submittedName>
        <fullName evidence="2">Uncharacterized protein</fullName>
    </submittedName>
</protein>